<name>A0A0C1QDX1_9GAMM</name>
<accession>A0A0C1QDX1</accession>
<evidence type="ECO:0000256" key="1">
    <source>
        <dbReference type="SAM" id="SignalP"/>
    </source>
</evidence>
<dbReference type="OrthoDB" id="6313881at2"/>
<reference evidence="2 3" key="1">
    <citation type="submission" date="2014-12" db="EMBL/GenBank/DDBJ databases">
        <title>Draft Genome Sequence of Pseudoalteromonas luteoviolacea HI1.</title>
        <authorList>
            <person name="Asahina A.Y."/>
            <person name="Hadfield M.G."/>
        </authorList>
    </citation>
    <scope>NUCLEOTIDE SEQUENCE [LARGE SCALE GENOMIC DNA]</scope>
    <source>
        <strain evidence="2 3">HI1</strain>
    </source>
</reference>
<dbReference type="Proteomes" id="UP000031327">
    <property type="component" value="Unassembled WGS sequence"/>
</dbReference>
<gene>
    <name evidence="2" type="ORF">JF50_10175</name>
</gene>
<proteinExistence type="predicted"/>
<evidence type="ECO:0000313" key="2">
    <source>
        <dbReference type="EMBL" id="KID57545.1"/>
    </source>
</evidence>
<comment type="caution">
    <text evidence="2">The sequence shown here is derived from an EMBL/GenBank/DDBJ whole genome shotgun (WGS) entry which is preliminary data.</text>
</comment>
<keyword evidence="1" id="KW-0732">Signal</keyword>
<dbReference type="RefSeq" id="WP_039609316.1">
    <property type="nucleotide sequence ID" value="NZ_JWIC01000005.1"/>
</dbReference>
<feature type="signal peptide" evidence="1">
    <location>
        <begin position="1"/>
        <end position="19"/>
    </location>
</feature>
<protein>
    <submittedName>
        <fullName evidence="2">Uncharacterized protein</fullName>
    </submittedName>
</protein>
<evidence type="ECO:0000313" key="3">
    <source>
        <dbReference type="Proteomes" id="UP000031327"/>
    </source>
</evidence>
<sequence>MKKNIFLLVSLAMSSGAIAASSVEQLEVYGDTVTFTLSAPKQHTPPSCVSVDNHNKWAINLNSLQGQAMYSLLASAVSKGQLVSVRSANRCESSPDIEQAAGVSLSTNYQSPLTTQQPSIYKGDGVTKLGTVIGFDGGRAYFIPNGGSNKVWSYIKYQTNNANPIFLNPQCNGDAYHDWIPGTPSYIPELDKYVAKSNNNLAENRLNTKGNTPVYALVYKDKWQNLEYKYECVAQNKVASEYSSSYSKLEPMPHPLCGDSACFLK</sequence>
<dbReference type="AlphaFoldDB" id="A0A0C1QDX1"/>
<feature type="chain" id="PRO_5002155173" evidence="1">
    <location>
        <begin position="20"/>
        <end position="265"/>
    </location>
</feature>
<dbReference type="EMBL" id="JWIC01000005">
    <property type="protein sequence ID" value="KID57545.1"/>
    <property type="molecule type" value="Genomic_DNA"/>
</dbReference>
<organism evidence="2 3">
    <name type="scientific">Pseudoalteromonas luteoviolacea</name>
    <dbReference type="NCBI Taxonomy" id="43657"/>
    <lineage>
        <taxon>Bacteria</taxon>
        <taxon>Pseudomonadati</taxon>
        <taxon>Pseudomonadota</taxon>
        <taxon>Gammaproteobacteria</taxon>
        <taxon>Alteromonadales</taxon>
        <taxon>Pseudoalteromonadaceae</taxon>
        <taxon>Pseudoalteromonas</taxon>
    </lineage>
</organism>